<dbReference type="PANTHER" id="PTHR31569:SF4">
    <property type="entry name" value="SWIM-TYPE DOMAIN-CONTAINING PROTEIN"/>
    <property type="match status" value="1"/>
</dbReference>
<dbReference type="PANTHER" id="PTHR31569">
    <property type="entry name" value="SWIM-TYPE DOMAIN-CONTAINING PROTEIN"/>
    <property type="match status" value="1"/>
</dbReference>
<evidence type="ECO:0000259" key="1">
    <source>
        <dbReference type="Pfam" id="PF21056"/>
    </source>
</evidence>
<dbReference type="InterPro" id="IPR052579">
    <property type="entry name" value="Zinc_finger_SWIM"/>
</dbReference>
<accession>A0A915EZD6</accession>
<feature type="domain" description="ZSWIM1/3 RNaseH-like" evidence="1">
    <location>
        <begin position="320"/>
        <end position="437"/>
    </location>
</feature>
<evidence type="ECO:0000313" key="2">
    <source>
        <dbReference type="Proteomes" id="UP000887562"/>
    </source>
</evidence>
<dbReference type="Proteomes" id="UP000887562">
    <property type="component" value="Unplaced"/>
</dbReference>
<reference evidence="3" key="1">
    <citation type="submission" date="2022-11" db="UniProtKB">
        <authorList>
            <consortium name="WormBaseParasite"/>
        </authorList>
    </citation>
    <scope>IDENTIFICATION</scope>
</reference>
<evidence type="ECO:0000313" key="3">
    <source>
        <dbReference type="WBParaSite" id="maker-E.canG7_contigs_5637-snap-gene-0.3-mRNA-1"/>
    </source>
</evidence>
<protein>
    <submittedName>
        <fullName evidence="3">SWIM-type domain-containing protein</fullName>
    </submittedName>
</protein>
<proteinExistence type="predicted"/>
<sequence>MDYSDTFTEIFSGRGFSNYADFEKATNEFQELTGLRFIFKRTFLYPTGHPHRATLVYKSLHYVCSESKPRTGTGCEASFTVGCRNGFLYVSKFHMMHNHVTVKRTLDRSMPERMCPYIGLFLAYIVITDYSSQFLQIFPSLVFSSLSELEDKMEEFQIKTGCMYAKRHTCPWPKDDLEHQDVVYKKFAYECLHYGYCKDRDVAKSDRRSSKTGCKSVMFVTCRNNQLHISRFDMRHNHPVSGCCGYVYRRNRRLSPRQLSIIKELLREHQHEFALKEYIQSAFHVYLTTADVRKLKQKLQPKRSARRLLGLTLKSLGSEGYAEILTDEDGVDRVISFTSPFLVKNFHFYPEVVQIRELTGAAFSVYHFSIIDRQLVSRTVMFSFVLDQGICGTFASVLQSFKHLMQSRVEETETIFVDINSVELHEIRQELPQARILFFQDSVLRDVREHLKDVTVLHCDKKDLFQHFFNAVKTPDSEAYLASLQEIANGSPAFWNLINEIWMPCAEQWAGHLRLTQLTFGIENRNSASLEHFESVLKIHGSLDSCAKRLLELAVPNKQSYEFICKHDFPGQPDDVQALLRLLSEPVAKVLLAHIETMQTCSEVLPDLSTRKCCCSFSLQWRLPCVHLMKTARLAYIPLPSLLKGSRWLEHWPLEYSQVSSAVETVVEGDVELDLLSPTAKLLKIDMQLQNIQEMVVSADSAKFKRRQQELKELESRWLREDVALPGTSAGGPSE</sequence>
<organism evidence="2 3">
    <name type="scientific">Echinococcus canadensis</name>
    <dbReference type="NCBI Taxonomy" id="519352"/>
    <lineage>
        <taxon>Eukaryota</taxon>
        <taxon>Metazoa</taxon>
        <taxon>Spiralia</taxon>
        <taxon>Lophotrochozoa</taxon>
        <taxon>Platyhelminthes</taxon>
        <taxon>Cestoda</taxon>
        <taxon>Eucestoda</taxon>
        <taxon>Cyclophyllidea</taxon>
        <taxon>Taeniidae</taxon>
        <taxon>Echinococcus</taxon>
        <taxon>Echinococcus canadensis group</taxon>
    </lineage>
</organism>
<name>A0A915EZD6_9CEST</name>
<dbReference type="Pfam" id="PF21056">
    <property type="entry name" value="ZSWIM1-3_RNaseH-like"/>
    <property type="match status" value="1"/>
</dbReference>
<keyword evidence="2" id="KW-1185">Reference proteome</keyword>
<dbReference type="AlphaFoldDB" id="A0A915EZD6"/>
<dbReference type="InterPro" id="IPR048324">
    <property type="entry name" value="ZSWIM1-3_RNaseH-like"/>
</dbReference>
<dbReference type="WBParaSite" id="maker-E.canG7_contigs_5637-snap-gene-0.3-mRNA-1">
    <property type="protein sequence ID" value="maker-E.canG7_contigs_5637-snap-gene-0.3-mRNA-1"/>
    <property type="gene ID" value="EcG7_09569"/>
</dbReference>